<dbReference type="RefSeq" id="WP_130605553.1">
    <property type="nucleotide sequence ID" value="NZ_AP019368.1"/>
</dbReference>
<evidence type="ECO:0000313" key="1">
    <source>
        <dbReference type="EMBL" id="BBH51729.1"/>
    </source>
</evidence>
<dbReference type="Proteomes" id="UP000291236">
    <property type="component" value="Chromosome"/>
</dbReference>
<reference evidence="1 2" key="1">
    <citation type="submission" date="2018-12" db="EMBL/GenBank/DDBJ databases">
        <title>Rubrispira sanarue gen. nov., sp., nov., a member of the order Silvanigrellales, isolated from a brackish lake in Hamamatsu Japan.</title>
        <authorList>
            <person name="Maejima Y."/>
            <person name="Iino T."/>
            <person name="Muraguchi Y."/>
            <person name="Fukuda K."/>
            <person name="Nojiri H."/>
            <person name="Ohkuma M."/>
            <person name="Moriuchi R."/>
            <person name="Dohra H."/>
            <person name="Kimbara K."/>
            <person name="Shintani M."/>
        </authorList>
    </citation>
    <scope>NUCLEOTIDE SEQUENCE [LARGE SCALE GENOMIC DNA]</scope>
    <source>
        <strain evidence="1 2">RF1110005</strain>
    </source>
</reference>
<dbReference type="AlphaFoldDB" id="A0A4P2VKE3"/>
<evidence type="ECO:0000313" key="2">
    <source>
        <dbReference type="Proteomes" id="UP000291236"/>
    </source>
</evidence>
<accession>A0A4P2VKE3</accession>
<sequence>MLKIDEKEEEAKHLRTLGHYLEKFHNSTGYSNKDVADILKLDRSYYNKIRLKKYSPLTASIINLKKFAALTNENIFNFLYQIEEISSETKEKDNLWLDILKKFFLESGPILRRALIHKRIKNILNRDDRISKEKITKIFTLTALLIDISESEEWLAIIYQFILKIHEQMNLEKESDLKELIKFIEIIKNKK</sequence>
<proteinExistence type="predicted"/>
<name>A0A4P2VKE3_FLUSA</name>
<dbReference type="EMBL" id="AP019368">
    <property type="protein sequence ID" value="BBH51729.1"/>
    <property type="molecule type" value="Genomic_DNA"/>
</dbReference>
<organism evidence="1 2">
    <name type="scientific">Fluviispira sanaruensis</name>
    <dbReference type="NCBI Taxonomy" id="2493639"/>
    <lineage>
        <taxon>Bacteria</taxon>
        <taxon>Pseudomonadati</taxon>
        <taxon>Bdellovibrionota</taxon>
        <taxon>Oligoflexia</taxon>
        <taxon>Silvanigrellales</taxon>
        <taxon>Silvanigrellaceae</taxon>
        <taxon>Fluviispira</taxon>
    </lineage>
</organism>
<dbReference type="KEGG" id="sbf:JCM31447_01460"/>
<keyword evidence="2" id="KW-1185">Reference proteome</keyword>
<protein>
    <submittedName>
        <fullName evidence="1">Uncharacterized protein</fullName>
    </submittedName>
</protein>
<gene>
    <name evidence="1" type="ORF">JCM31447_01460</name>
</gene>